<dbReference type="STRING" id="338969.Rfer_0036"/>
<evidence type="ECO:0000256" key="4">
    <source>
        <dbReference type="ARBA" id="ARBA00023306"/>
    </source>
</evidence>
<dbReference type="EMBL" id="CP000267">
    <property type="protein sequence ID" value="ABD67798.1"/>
    <property type="molecule type" value="Genomic_DNA"/>
</dbReference>
<evidence type="ECO:0000256" key="5">
    <source>
        <dbReference type="ARBA" id="ARBA00025606"/>
    </source>
</evidence>
<dbReference type="HAMAP" id="MF_00267">
    <property type="entry name" value="MinC"/>
    <property type="match status" value="1"/>
</dbReference>
<dbReference type="Pfam" id="PF05209">
    <property type="entry name" value="MinC_N"/>
    <property type="match status" value="1"/>
</dbReference>
<dbReference type="PANTHER" id="PTHR34108:SF1">
    <property type="entry name" value="SEPTUM SITE-DETERMINING PROTEIN MINC"/>
    <property type="match status" value="1"/>
</dbReference>
<dbReference type="Gene3D" id="3.30.70.260">
    <property type="match status" value="1"/>
</dbReference>
<keyword evidence="3 6" id="KW-0717">Septation</keyword>
<dbReference type="PANTHER" id="PTHR34108">
    <property type="entry name" value="SEPTUM SITE-DETERMINING PROTEIN MINC"/>
    <property type="match status" value="1"/>
</dbReference>
<evidence type="ECO:0000259" key="7">
    <source>
        <dbReference type="Pfam" id="PF03775"/>
    </source>
</evidence>
<dbReference type="InterPro" id="IPR007874">
    <property type="entry name" value="MinC_N"/>
</dbReference>
<dbReference type="RefSeq" id="WP_011462371.1">
    <property type="nucleotide sequence ID" value="NC_007908.1"/>
</dbReference>
<evidence type="ECO:0000256" key="6">
    <source>
        <dbReference type="HAMAP-Rule" id="MF_00267"/>
    </source>
</evidence>
<feature type="domain" description="Septum formation inhibitor MinC N-terminal" evidence="8">
    <location>
        <begin position="17"/>
        <end position="90"/>
    </location>
</feature>
<keyword evidence="10" id="KW-1185">Reference proteome</keyword>
<dbReference type="InterPro" id="IPR016098">
    <property type="entry name" value="CAP/MinC_C"/>
</dbReference>
<accession>Q223K9</accession>
<name>Q223K9_ALBFT</name>
<evidence type="ECO:0000313" key="9">
    <source>
        <dbReference type="EMBL" id="ABD67798.1"/>
    </source>
</evidence>
<evidence type="ECO:0000313" key="10">
    <source>
        <dbReference type="Proteomes" id="UP000008332"/>
    </source>
</evidence>
<dbReference type="Proteomes" id="UP000008332">
    <property type="component" value="Chromosome"/>
</dbReference>
<dbReference type="InterPro" id="IPR036145">
    <property type="entry name" value="MinC_C_sf"/>
</dbReference>
<protein>
    <recommendedName>
        <fullName evidence="6">Probable septum site-determining protein MinC</fullName>
    </recommendedName>
</protein>
<dbReference type="Gene3D" id="2.160.20.70">
    <property type="match status" value="1"/>
</dbReference>
<keyword evidence="4 6" id="KW-0131">Cell cycle</keyword>
<dbReference type="InterPro" id="IPR013033">
    <property type="entry name" value="MinC"/>
</dbReference>
<comment type="function">
    <text evidence="5 6">Cell division inhibitor that blocks the formation of polar Z ring septums. Rapidly oscillates between the poles of the cell to destabilize FtsZ filaments that have formed before they mature into polar Z rings. Prevents FtsZ polymerization.</text>
</comment>
<dbReference type="GO" id="GO:0051302">
    <property type="term" value="P:regulation of cell division"/>
    <property type="evidence" value="ECO:0007669"/>
    <property type="project" value="InterPro"/>
</dbReference>
<evidence type="ECO:0000256" key="1">
    <source>
        <dbReference type="ARBA" id="ARBA00006291"/>
    </source>
</evidence>
<dbReference type="eggNOG" id="COG0850">
    <property type="taxonomic scope" value="Bacteria"/>
</dbReference>
<keyword evidence="2 6" id="KW-0132">Cell division</keyword>
<dbReference type="GO" id="GO:0000917">
    <property type="term" value="P:division septum assembly"/>
    <property type="evidence" value="ECO:0007669"/>
    <property type="project" value="UniProtKB-KW"/>
</dbReference>
<dbReference type="NCBIfam" id="TIGR01222">
    <property type="entry name" value="minC"/>
    <property type="match status" value="1"/>
</dbReference>
<dbReference type="HOGENOM" id="CLU_067812_0_0_4"/>
<dbReference type="GO" id="GO:0000902">
    <property type="term" value="P:cell morphogenesis"/>
    <property type="evidence" value="ECO:0007669"/>
    <property type="project" value="InterPro"/>
</dbReference>
<dbReference type="AlphaFoldDB" id="Q223K9"/>
<dbReference type="Pfam" id="PF03775">
    <property type="entry name" value="MinC_C"/>
    <property type="match status" value="1"/>
</dbReference>
<dbReference type="SUPFAM" id="SSF63848">
    <property type="entry name" value="Cell-division inhibitor MinC, C-terminal domain"/>
    <property type="match status" value="1"/>
</dbReference>
<feature type="domain" description="Septum formation inhibitor MinC C-terminal" evidence="7">
    <location>
        <begin position="152"/>
        <end position="249"/>
    </location>
</feature>
<dbReference type="KEGG" id="rfr:Rfer_0036"/>
<sequence>MSVSSAANPPSSVPASFEIKSAQLPLVALLLKTPDWDLLASDLLKQFGPQGESPDFFDNDPLVLDFSSLPPDSPVQDLKPLLQTLRACRLLAVAARGAGAVWMQAALALGLVEAPLDLPRVRPARAEPVRQAAAVEPVREAARKVPGPATLVIDKPLRSGQKVYARGGDLVVLAMVNQGAEVVADGNIHVYAPLRGKAMAGASGNTQARIFSLCLEPELISIAGVYRTSENPLAPDIHGKPAQVRLSNDGQDKLLFEALNT</sequence>
<dbReference type="OrthoDB" id="9794530at2"/>
<comment type="similarity">
    <text evidence="1 6">Belongs to the MinC family.</text>
</comment>
<dbReference type="InterPro" id="IPR005526">
    <property type="entry name" value="Septum_form_inhib_MinC_C"/>
</dbReference>
<comment type="subunit">
    <text evidence="6">Interacts with MinD and FtsZ.</text>
</comment>
<dbReference type="GO" id="GO:1901891">
    <property type="term" value="P:regulation of cell septum assembly"/>
    <property type="evidence" value="ECO:0007669"/>
    <property type="project" value="InterPro"/>
</dbReference>
<proteinExistence type="inferred from homology"/>
<evidence type="ECO:0000256" key="2">
    <source>
        <dbReference type="ARBA" id="ARBA00022618"/>
    </source>
</evidence>
<reference evidence="10" key="1">
    <citation type="submission" date="2006-02" db="EMBL/GenBank/DDBJ databases">
        <title>Complete sequence of chromosome of Rhodoferax ferrireducens DSM 15236.</title>
        <authorList>
            <person name="Copeland A."/>
            <person name="Lucas S."/>
            <person name="Lapidus A."/>
            <person name="Barry K."/>
            <person name="Detter J.C."/>
            <person name="Glavina del Rio T."/>
            <person name="Hammon N."/>
            <person name="Israni S."/>
            <person name="Pitluck S."/>
            <person name="Brettin T."/>
            <person name="Bruce D."/>
            <person name="Han C."/>
            <person name="Tapia R."/>
            <person name="Gilna P."/>
            <person name="Kiss H."/>
            <person name="Schmutz J."/>
            <person name="Larimer F."/>
            <person name="Land M."/>
            <person name="Kyrpides N."/>
            <person name="Ivanova N."/>
            <person name="Richardson P."/>
        </authorList>
    </citation>
    <scope>NUCLEOTIDE SEQUENCE [LARGE SCALE GENOMIC DNA]</scope>
    <source>
        <strain evidence="10">ATCC BAA-621 / DSM 15236 / T118</strain>
    </source>
</reference>
<evidence type="ECO:0000259" key="8">
    <source>
        <dbReference type="Pfam" id="PF05209"/>
    </source>
</evidence>
<gene>
    <name evidence="6" type="primary">minC</name>
    <name evidence="9" type="ordered locus">Rfer_0036</name>
</gene>
<evidence type="ECO:0000256" key="3">
    <source>
        <dbReference type="ARBA" id="ARBA00023210"/>
    </source>
</evidence>
<organism evidence="9 10">
    <name type="scientific">Albidiferax ferrireducens (strain ATCC BAA-621 / DSM 15236 / T118)</name>
    <name type="common">Rhodoferax ferrireducens</name>
    <dbReference type="NCBI Taxonomy" id="338969"/>
    <lineage>
        <taxon>Bacteria</taxon>
        <taxon>Pseudomonadati</taxon>
        <taxon>Pseudomonadota</taxon>
        <taxon>Betaproteobacteria</taxon>
        <taxon>Burkholderiales</taxon>
        <taxon>Comamonadaceae</taxon>
        <taxon>Rhodoferax</taxon>
    </lineage>
</organism>